<dbReference type="PRINTS" id="PR00725">
    <property type="entry name" value="DADACBPTASE1"/>
</dbReference>
<evidence type="ECO:0000313" key="13">
    <source>
        <dbReference type="Proteomes" id="UP000265750"/>
    </source>
</evidence>
<evidence type="ECO:0000313" key="12">
    <source>
        <dbReference type="EMBL" id="RIY01551.1"/>
    </source>
</evidence>
<keyword evidence="12" id="KW-0645">Protease</keyword>
<feature type="domain" description="SPOR" evidence="11">
    <location>
        <begin position="389"/>
        <end position="474"/>
    </location>
</feature>
<dbReference type="InterPro" id="IPR007730">
    <property type="entry name" value="SPOR-like_dom"/>
</dbReference>
<evidence type="ECO:0000256" key="2">
    <source>
        <dbReference type="ARBA" id="ARBA00022729"/>
    </source>
</evidence>
<dbReference type="InterPro" id="IPR018044">
    <property type="entry name" value="Peptidase_S11"/>
</dbReference>
<dbReference type="InterPro" id="IPR012338">
    <property type="entry name" value="Beta-lactam/transpept-like"/>
</dbReference>
<keyword evidence="13" id="KW-1185">Reference proteome</keyword>
<dbReference type="Pfam" id="PF00768">
    <property type="entry name" value="Peptidase_S11"/>
    <property type="match status" value="1"/>
</dbReference>
<organism evidence="12 13">
    <name type="scientific">Aureimonas flava</name>
    <dbReference type="NCBI Taxonomy" id="2320271"/>
    <lineage>
        <taxon>Bacteria</taxon>
        <taxon>Pseudomonadati</taxon>
        <taxon>Pseudomonadota</taxon>
        <taxon>Alphaproteobacteria</taxon>
        <taxon>Hyphomicrobiales</taxon>
        <taxon>Aurantimonadaceae</taxon>
        <taxon>Aureimonas</taxon>
    </lineage>
</organism>
<dbReference type="Gene3D" id="3.30.70.1070">
    <property type="entry name" value="Sporulation related repeat"/>
    <property type="match status" value="1"/>
</dbReference>
<dbReference type="InterPro" id="IPR001967">
    <property type="entry name" value="Peptidase_S11_N"/>
</dbReference>
<evidence type="ECO:0000256" key="3">
    <source>
        <dbReference type="ARBA" id="ARBA00022801"/>
    </source>
</evidence>
<evidence type="ECO:0000256" key="4">
    <source>
        <dbReference type="ARBA" id="ARBA00022960"/>
    </source>
</evidence>
<sequence length="474" mass="49822">MAAALVGGVVMVATSASAQESAERYAAFVIDANNGKVLFSRNADDRRYPASLTKMMTLYMLFDAMESGRATLSTPMKVSAYAAARPPSKLGMKVGSTISVEEGIYALVTRSANDAAVVIGEFLGGTESRFADMMTAKARKLGMSRTTFQNANGLPNDAQMTTARDMATLGIALREHFPQYYKYFSTRSFKFRGQTIGNHNRLLGRVDGVDGIKTGYINKSGFNLVTSVVRGDRKLVAVVMGGRTARSRDDHMAELVKQYLPQTSTRSSSALIAAYSPSARGPAVASHAETVAMAALPTSVPVPTRRISTINQRVAEAYGSNATGAMNAITAPSRRPVVGRDAIREALEANDRPGSGVATALAAAPVPRVAIPNVVTEAAAAEPAMVASRDVVTGWVVQIAATPAEATAYDMLSEAKQRAGSALAGARPFTQAVASGSQTLYRARFAGFADKAAANAACDALKSKAYACYAIAAN</sequence>
<accession>A0A3A1WUC9</accession>
<evidence type="ECO:0000256" key="8">
    <source>
        <dbReference type="PIRSR" id="PIRSR618044-2"/>
    </source>
</evidence>
<dbReference type="GO" id="GO:0006508">
    <property type="term" value="P:proteolysis"/>
    <property type="evidence" value="ECO:0007669"/>
    <property type="project" value="InterPro"/>
</dbReference>
<dbReference type="GO" id="GO:0009002">
    <property type="term" value="F:serine-type D-Ala-D-Ala carboxypeptidase activity"/>
    <property type="evidence" value="ECO:0007669"/>
    <property type="project" value="InterPro"/>
</dbReference>
<feature type="active site" evidence="7">
    <location>
        <position position="111"/>
    </location>
</feature>
<dbReference type="AlphaFoldDB" id="A0A3A1WUC9"/>
<dbReference type="InterPro" id="IPR036680">
    <property type="entry name" value="SPOR-like_sf"/>
</dbReference>
<feature type="active site" description="Acyl-ester intermediate" evidence="7">
    <location>
        <position position="51"/>
    </location>
</feature>
<comment type="similarity">
    <text evidence="1 9">Belongs to the peptidase S11 family.</text>
</comment>
<dbReference type="PANTHER" id="PTHR21581">
    <property type="entry name" value="D-ALANYL-D-ALANINE CARBOXYPEPTIDASE"/>
    <property type="match status" value="1"/>
</dbReference>
<feature type="signal peptide" evidence="10">
    <location>
        <begin position="1"/>
        <end position="18"/>
    </location>
</feature>
<dbReference type="GO" id="GO:0071555">
    <property type="term" value="P:cell wall organization"/>
    <property type="evidence" value="ECO:0007669"/>
    <property type="project" value="UniProtKB-KW"/>
</dbReference>
<dbReference type="EMBL" id="QYRN01000004">
    <property type="protein sequence ID" value="RIY01551.1"/>
    <property type="molecule type" value="Genomic_DNA"/>
</dbReference>
<evidence type="ECO:0000256" key="10">
    <source>
        <dbReference type="SAM" id="SignalP"/>
    </source>
</evidence>
<protein>
    <submittedName>
        <fullName evidence="12">D-alanyl-D-alanine carboxypeptidase</fullName>
    </submittedName>
</protein>
<dbReference type="OrthoDB" id="7912889at2"/>
<proteinExistence type="inferred from homology"/>
<dbReference type="SUPFAM" id="SSF56601">
    <property type="entry name" value="beta-lactamase/transpeptidase-like"/>
    <property type="match status" value="1"/>
</dbReference>
<dbReference type="Proteomes" id="UP000265750">
    <property type="component" value="Unassembled WGS sequence"/>
</dbReference>
<keyword evidence="6" id="KW-0961">Cell wall biogenesis/degradation</keyword>
<keyword evidence="3" id="KW-0378">Hydrolase</keyword>
<reference evidence="13" key="1">
    <citation type="submission" date="2018-09" db="EMBL/GenBank/DDBJ databases">
        <authorList>
            <person name="Tuo L."/>
        </authorList>
    </citation>
    <scope>NUCLEOTIDE SEQUENCE [LARGE SCALE GENOMIC DNA]</scope>
    <source>
        <strain evidence="13">M2BS4Y-1</strain>
    </source>
</reference>
<dbReference type="PANTHER" id="PTHR21581:SF6">
    <property type="entry name" value="TRAFFICKING PROTEIN PARTICLE COMPLEX SUBUNIT 12"/>
    <property type="match status" value="1"/>
</dbReference>
<gene>
    <name evidence="12" type="ORF">D3218_09425</name>
</gene>
<evidence type="ECO:0000256" key="9">
    <source>
        <dbReference type="RuleBase" id="RU004016"/>
    </source>
</evidence>
<evidence type="ECO:0000256" key="7">
    <source>
        <dbReference type="PIRSR" id="PIRSR618044-1"/>
    </source>
</evidence>
<keyword evidence="12" id="KW-0121">Carboxypeptidase</keyword>
<dbReference type="Pfam" id="PF05036">
    <property type="entry name" value="SPOR"/>
    <property type="match status" value="1"/>
</dbReference>
<dbReference type="GO" id="GO:0008360">
    <property type="term" value="P:regulation of cell shape"/>
    <property type="evidence" value="ECO:0007669"/>
    <property type="project" value="UniProtKB-KW"/>
</dbReference>
<dbReference type="GO" id="GO:0009252">
    <property type="term" value="P:peptidoglycan biosynthetic process"/>
    <property type="evidence" value="ECO:0007669"/>
    <property type="project" value="UniProtKB-KW"/>
</dbReference>
<evidence type="ECO:0000256" key="1">
    <source>
        <dbReference type="ARBA" id="ARBA00007164"/>
    </source>
</evidence>
<evidence type="ECO:0000259" key="11">
    <source>
        <dbReference type="PROSITE" id="PS51724"/>
    </source>
</evidence>
<feature type="chain" id="PRO_5017285965" evidence="10">
    <location>
        <begin position="19"/>
        <end position="474"/>
    </location>
</feature>
<comment type="caution">
    <text evidence="12">The sequence shown here is derived from an EMBL/GenBank/DDBJ whole genome shotgun (WGS) entry which is preliminary data.</text>
</comment>
<evidence type="ECO:0000256" key="6">
    <source>
        <dbReference type="ARBA" id="ARBA00023316"/>
    </source>
</evidence>
<keyword evidence="4" id="KW-0133">Cell shape</keyword>
<dbReference type="PROSITE" id="PS51724">
    <property type="entry name" value="SPOR"/>
    <property type="match status" value="1"/>
</dbReference>
<name>A0A3A1WUC9_9HYPH</name>
<dbReference type="GO" id="GO:0042834">
    <property type="term" value="F:peptidoglycan binding"/>
    <property type="evidence" value="ECO:0007669"/>
    <property type="project" value="InterPro"/>
</dbReference>
<keyword evidence="2 10" id="KW-0732">Signal</keyword>
<keyword evidence="5" id="KW-0573">Peptidoglycan synthesis</keyword>
<evidence type="ECO:0000256" key="5">
    <source>
        <dbReference type="ARBA" id="ARBA00022984"/>
    </source>
</evidence>
<feature type="active site" description="Proton acceptor" evidence="7">
    <location>
        <position position="54"/>
    </location>
</feature>
<feature type="binding site" evidence="8">
    <location>
        <position position="213"/>
    </location>
    <ligand>
        <name>substrate</name>
    </ligand>
</feature>
<dbReference type="Gene3D" id="3.40.710.10">
    <property type="entry name" value="DD-peptidase/beta-lactamase superfamily"/>
    <property type="match status" value="1"/>
</dbReference>